<reference evidence="7 8" key="1">
    <citation type="submission" date="2020-07" db="EMBL/GenBank/DDBJ databases">
        <title>Sequencing the genomes of 1000 actinobacteria strains.</title>
        <authorList>
            <person name="Klenk H.-P."/>
        </authorList>
    </citation>
    <scope>NUCLEOTIDE SEQUENCE [LARGE SCALE GENOMIC DNA]</scope>
    <source>
        <strain evidence="7 8">DSM 103833</strain>
    </source>
</reference>
<dbReference type="AlphaFoldDB" id="A0A853C6W1"/>
<keyword evidence="8" id="KW-1185">Reference proteome</keyword>
<evidence type="ECO:0000256" key="2">
    <source>
        <dbReference type="ARBA" id="ARBA00022723"/>
    </source>
</evidence>
<dbReference type="Proteomes" id="UP000530424">
    <property type="component" value="Unassembled WGS sequence"/>
</dbReference>
<evidence type="ECO:0000256" key="1">
    <source>
        <dbReference type="ARBA" id="ARBA00008779"/>
    </source>
</evidence>
<dbReference type="Pfam" id="PF00884">
    <property type="entry name" value="Sulfatase"/>
    <property type="match status" value="1"/>
</dbReference>
<keyword evidence="3 7" id="KW-0378">Hydrolase</keyword>
<keyword evidence="4" id="KW-0106">Calcium</keyword>
<evidence type="ECO:0000313" key="7">
    <source>
        <dbReference type="EMBL" id="NYJ02979.1"/>
    </source>
</evidence>
<feature type="region of interest" description="Disordered" evidence="5">
    <location>
        <begin position="1"/>
        <end position="43"/>
    </location>
</feature>
<sequence>MPTTPSLDRTHLPAFAPRPAVETAETRNQQTAPFPPQPRLTAPEGAPNVLVILLDDMGFGASSAFGGPCRMPVAEELADNGLRFGRFHTTAICAPTRAALLTGRNHHSVGMGVLTEMATDAPGYDGMRGPDAATLAQTLNLNGYATGAFGKWHQTPVWEQTARGPFDRWPTNEGFERFYGGFFGETSQFTPTLIDQTNHVELPSQEEGDYHLSEDLVEKATDWITRVRAHDPEKPWFTYLAFGATHAPFHLPEELRRDNPYRGEFAHGYTEQREITLARQKELGLVPEDTELAPWQGDVPTWDALDDTQRTLAERLMETYAAFAEHTDAQIGKVVEFLRRTGELDNTLIFYILGDNGASAEAGFDGTTNEVRVFNGLFDPSADMIDQLDEIGGPTTYPHYNVGWAFAMDTPYQWAKQVASHYGGTRNGLVVHWPAGIRDRGAVRQQWHHVIDVAPTILEAAGIPHPESVNGVAQRPIEGTSFRYTFDDGDAPDRHTTQYFEMLGNRGIYHDGWTAVAQHRVPWKLFDPADSTFEDDVWELYDTTSDWSQARDVAAEHPEKLADLKELFAAEARRFQVFPLDDGAGARAFAQSGRPRRQVAVLTPKDKWVREQHLPNLRNGSFAVTAHVEVPAGGADGVVVAQGSRFGGWSLYLDAGRPVYHYNFLGTEHFSVTAERPLGEGPHEIVLEFAYDGAPGELGGGGVATLLVDGTKVGSGRVGRTAPRTFAVDETLNVGVDRGSPVTDAYGFDHANAFTGTVHTVALVAGDTTEPSIAEQLETALAYH</sequence>
<feature type="domain" description="Sulfatase N-terminal" evidence="6">
    <location>
        <begin position="47"/>
        <end position="463"/>
    </location>
</feature>
<evidence type="ECO:0000259" key="6">
    <source>
        <dbReference type="Pfam" id="PF00884"/>
    </source>
</evidence>
<dbReference type="InterPro" id="IPR024607">
    <property type="entry name" value="Sulfatase_CS"/>
</dbReference>
<dbReference type="EC" id="3.1.6.1" evidence="7"/>
<dbReference type="PROSITE" id="PS00523">
    <property type="entry name" value="SULFATASE_1"/>
    <property type="match status" value="1"/>
</dbReference>
<dbReference type="EMBL" id="JACCFP010000001">
    <property type="protein sequence ID" value="NYJ02979.1"/>
    <property type="molecule type" value="Genomic_DNA"/>
</dbReference>
<dbReference type="Gene3D" id="3.30.1120.10">
    <property type="match status" value="1"/>
</dbReference>
<proteinExistence type="inferred from homology"/>
<gene>
    <name evidence="7" type="ORF">HNR19_003677</name>
</gene>
<name>A0A853C6W1_9ACTN</name>
<dbReference type="SUPFAM" id="SSF53649">
    <property type="entry name" value="Alkaline phosphatase-like"/>
    <property type="match status" value="1"/>
</dbReference>
<dbReference type="RefSeq" id="WP_179669279.1">
    <property type="nucleotide sequence ID" value="NZ_JACCFP010000001.1"/>
</dbReference>
<dbReference type="PANTHER" id="PTHR42693:SF43">
    <property type="entry name" value="BLL2667 PROTEIN"/>
    <property type="match status" value="1"/>
</dbReference>
<organism evidence="7 8">
    <name type="scientific">Nocardioides thalensis</name>
    <dbReference type="NCBI Taxonomy" id="1914755"/>
    <lineage>
        <taxon>Bacteria</taxon>
        <taxon>Bacillati</taxon>
        <taxon>Actinomycetota</taxon>
        <taxon>Actinomycetes</taxon>
        <taxon>Propionibacteriales</taxon>
        <taxon>Nocardioidaceae</taxon>
        <taxon>Nocardioides</taxon>
    </lineage>
</organism>
<evidence type="ECO:0000256" key="3">
    <source>
        <dbReference type="ARBA" id="ARBA00022801"/>
    </source>
</evidence>
<comment type="similarity">
    <text evidence="1">Belongs to the sulfatase family.</text>
</comment>
<evidence type="ECO:0000256" key="5">
    <source>
        <dbReference type="SAM" id="MobiDB-lite"/>
    </source>
</evidence>
<protein>
    <submittedName>
        <fullName evidence="7">Arylsulfatase</fullName>
        <ecNumber evidence="7">3.1.6.1</ecNumber>
    </submittedName>
</protein>
<keyword evidence="2" id="KW-0479">Metal-binding</keyword>
<dbReference type="CDD" id="cd16025">
    <property type="entry name" value="PAS_like"/>
    <property type="match status" value="1"/>
</dbReference>
<evidence type="ECO:0000313" key="8">
    <source>
        <dbReference type="Proteomes" id="UP000530424"/>
    </source>
</evidence>
<accession>A0A853C6W1</accession>
<dbReference type="InterPro" id="IPR000917">
    <property type="entry name" value="Sulfatase_N"/>
</dbReference>
<dbReference type="GO" id="GO:0046872">
    <property type="term" value="F:metal ion binding"/>
    <property type="evidence" value="ECO:0007669"/>
    <property type="project" value="UniProtKB-KW"/>
</dbReference>
<dbReference type="GO" id="GO:0004065">
    <property type="term" value="F:arylsulfatase activity"/>
    <property type="evidence" value="ECO:0007669"/>
    <property type="project" value="UniProtKB-EC"/>
</dbReference>
<dbReference type="PANTHER" id="PTHR42693">
    <property type="entry name" value="ARYLSULFATASE FAMILY MEMBER"/>
    <property type="match status" value="1"/>
</dbReference>
<comment type="caution">
    <text evidence="7">The sequence shown here is derived from an EMBL/GenBank/DDBJ whole genome shotgun (WGS) entry which is preliminary data.</text>
</comment>
<evidence type="ECO:0000256" key="4">
    <source>
        <dbReference type="ARBA" id="ARBA00022837"/>
    </source>
</evidence>
<dbReference type="Gene3D" id="3.40.720.10">
    <property type="entry name" value="Alkaline Phosphatase, subunit A"/>
    <property type="match status" value="1"/>
</dbReference>
<dbReference type="InterPro" id="IPR050738">
    <property type="entry name" value="Sulfatase"/>
</dbReference>
<dbReference type="InterPro" id="IPR017850">
    <property type="entry name" value="Alkaline_phosphatase_core_sf"/>
</dbReference>